<dbReference type="SUPFAM" id="SSF51735">
    <property type="entry name" value="NAD(P)-binding Rossmann-fold domains"/>
    <property type="match status" value="1"/>
</dbReference>
<dbReference type="AlphaFoldDB" id="M5P3M4"/>
<dbReference type="InterPro" id="IPR028939">
    <property type="entry name" value="P5C_Rdtase_cat_N"/>
</dbReference>
<protein>
    <submittedName>
        <fullName evidence="5">Pyrroline-5-carboxylate reductase</fullName>
        <ecNumber evidence="5">1.5.1.2</ecNumber>
    </submittedName>
</protein>
<dbReference type="Pfam" id="PF14748">
    <property type="entry name" value="P5CR_dimer"/>
    <property type="match status" value="1"/>
</dbReference>
<dbReference type="Gene3D" id="1.10.3730.10">
    <property type="entry name" value="ProC C-terminal domain-like"/>
    <property type="match status" value="1"/>
</dbReference>
<dbReference type="Pfam" id="PF03807">
    <property type="entry name" value="F420_oxidored"/>
    <property type="match status" value="1"/>
</dbReference>
<evidence type="ECO:0000259" key="3">
    <source>
        <dbReference type="Pfam" id="PF03807"/>
    </source>
</evidence>
<dbReference type="STRING" id="1274524.BSONL12_12666"/>
<dbReference type="InterPro" id="IPR008927">
    <property type="entry name" value="6-PGluconate_DH-like_C_sf"/>
</dbReference>
<dbReference type="Gene3D" id="3.40.50.720">
    <property type="entry name" value="NAD(P)-binding Rossmann-like Domain"/>
    <property type="match status" value="1"/>
</dbReference>
<dbReference type="PATRIC" id="fig|1274524.3.peg.2731"/>
<comment type="similarity">
    <text evidence="1">Belongs to the pyrroline-5-carboxylate reductase family.</text>
</comment>
<dbReference type="SUPFAM" id="SSF48179">
    <property type="entry name" value="6-phosphogluconate dehydrogenase C-terminal domain-like"/>
    <property type="match status" value="1"/>
</dbReference>
<dbReference type="Proteomes" id="UP000011907">
    <property type="component" value="Unassembled WGS sequence"/>
</dbReference>
<feature type="domain" description="Pyrroline-5-carboxylate reductase catalytic N-terminal" evidence="3">
    <location>
        <begin position="3"/>
        <end position="98"/>
    </location>
</feature>
<dbReference type="PANTHER" id="PTHR11645">
    <property type="entry name" value="PYRROLINE-5-CARBOXYLATE REDUCTASE"/>
    <property type="match status" value="1"/>
</dbReference>
<feature type="binding site" evidence="2">
    <location>
        <position position="35"/>
    </location>
    <ligand>
        <name>NADP(+)</name>
        <dbReference type="ChEBI" id="CHEBI:58349"/>
    </ligand>
</feature>
<feature type="domain" description="Pyrroline-5-carboxylate reductase dimerisation" evidence="4">
    <location>
        <begin position="160"/>
        <end position="263"/>
    </location>
</feature>
<evidence type="ECO:0000256" key="1">
    <source>
        <dbReference type="ARBA" id="ARBA00005525"/>
    </source>
</evidence>
<dbReference type="GO" id="GO:0055129">
    <property type="term" value="P:L-proline biosynthetic process"/>
    <property type="evidence" value="ECO:0007669"/>
    <property type="project" value="TreeGrafter"/>
</dbReference>
<evidence type="ECO:0000256" key="2">
    <source>
        <dbReference type="PIRSR" id="PIRSR000193-1"/>
    </source>
</evidence>
<dbReference type="NCBIfam" id="NF005384">
    <property type="entry name" value="PRK06928.1"/>
    <property type="match status" value="1"/>
</dbReference>
<dbReference type="OrthoDB" id="9805754at2"/>
<feature type="binding site" evidence="2">
    <location>
        <begin position="7"/>
        <end position="12"/>
    </location>
    <ligand>
        <name>NADP(+)</name>
        <dbReference type="ChEBI" id="CHEBI:58349"/>
    </ligand>
</feature>
<dbReference type="InterPro" id="IPR036291">
    <property type="entry name" value="NAD(P)-bd_dom_sf"/>
</dbReference>
<dbReference type="InterPro" id="IPR000304">
    <property type="entry name" value="Pyrroline-COOH_reductase"/>
</dbReference>
<dbReference type="GO" id="GO:0004735">
    <property type="term" value="F:pyrroline-5-carboxylate reductase activity"/>
    <property type="evidence" value="ECO:0007669"/>
    <property type="project" value="UniProtKB-EC"/>
</dbReference>
<keyword evidence="5" id="KW-0560">Oxidoreductase</keyword>
<dbReference type="eggNOG" id="COG0345">
    <property type="taxonomic scope" value="Bacteria"/>
</dbReference>
<dbReference type="EC" id="1.5.1.2" evidence="5"/>
<comment type="caution">
    <text evidence="5">The sequence shown here is derived from an EMBL/GenBank/DDBJ whole genome shotgun (WGS) entry which is preliminary data.</text>
</comment>
<proteinExistence type="inferred from homology"/>
<sequence length="273" mass="30089">MKKIGFIGFGSMADMIASKLLEQKKINEDMVAISTRTPGGRAESFIKRYPNVSRQSPEELANQCELLFICVPPIAVKEAVAQISPHLQKDAHIVSIAAAVTIEQLHKWTGSQVSRYIPTLTSETDTGTSLVVHGERVAEKNKKRLEEYLASFGRVKNIREADIDAASNLTSSSPGLIASIFEEFAQAAVRNSSLAKEEAFDFLIHSLVGTGKLLLEKQMTFEETLQRVATKGGITAEGADAIRQQAPQMFDEVFSRTLKKYEEIKETVSRGDQ</sequence>
<dbReference type="RefSeq" id="WP_006638517.1">
    <property type="nucleotide sequence ID" value="NZ_AOFM01000007.1"/>
</dbReference>
<evidence type="ECO:0000313" key="6">
    <source>
        <dbReference type="Proteomes" id="UP000011907"/>
    </source>
</evidence>
<accession>M5P3M4</accession>
<dbReference type="InterPro" id="IPR029036">
    <property type="entry name" value="P5CR_dimer"/>
</dbReference>
<dbReference type="EMBL" id="AOFM01000007">
    <property type="protein sequence ID" value="EME74641.1"/>
    <property type="molecule type" value="Genomic_DNA"/>
</dbReference>
<keyword evidence="2" id="KW-0521">NADP</keyword>
<reference evidence="5 6" key="1">
    <citation type="journal article" date="2013" name="Genome Announc.">
        <title>Draft Whole-Genome Sequence of Bacillus sonorensis Strain L12, a Source of Nonribosomal Lipopeptides.</title>
        <authorList>
            <person name="Adimpong D.B."/>
            <person name="Sorensen K.I."/>
            <person name="Nielsen D.S."/>
            <person name="Thorsen L."/>
            <person name="Rasmussen T.B."/>
            <person name="Derkx P.M."/>
            <person name="Jespersen L."/>
        </authorList>
    </citation>
    <scope>NUCLEOTIDE SEQUENCE [LARGE SCALE GENOMIC DNA]</scope>
    <source>
        <strain evidence="5 6">L12</strain>
    </source>
</reference>
<dbReference type="PIRSF" id="PIRSF000193">
    <property type="entry name" value="Pyrrol-5-carb_rd"/>
    <property type="match status" value="1"/>
</dbReference>
<evidence type="ECO:0000259" key="4">
    <source>
        <dbReference type="Pfam" id="PF14748"/>
    </source>
</evidence>
<name>M5P3M4_9BACI</name>
<dbReference type="PANTHER" id="PTHR11645:SF53">
    <property type="entry name" value="PYRROLINE-5-CARBOXYLATE REDUCTASE 3"/>
    <property type="match status" value="1"/>
</dbReference>
<gene>
    <name evidence="5" type="ORF">BSONL12_12666</name>
</gene>
<evidence type="ECO:0000313" key="5">
    <source>
        <dbReference type="EMBL" id="EME74641.1"/>
    </source>
</evidence>
<dbReference type="GeneID" id="92852596"/>
<organism evidence="5 6">
    <name type="scientific">Bacillus sonorensis L12</name>
    <dbReference type="NCBI Taxonomy" id="1274524"/>
    <lineage>
        <taxon>Bacteria</taxon>
        <taxon>Bacillati</taxon>
        <taxon>Bacillota</taxon>
        <taxon>Bacilli</taxon>
        <taxon>Bacillales</taxon>
        <taxon>Bacillaceae</taxon>
        <taxon>Bacillus</taxon>
    </lineage>
</organism>